<dbReference type="eggNOG" id="COG0622">
    <property type="taxonomic scope" value="Bacteria"/>
</dbReference>
<comment type="similarity">
    <text evidence="1 2">Belongs to the metallophosphoesterase superfamily. YfcE family.</text>
</comment>
<dbReference type="EMBL" id="CP011454">
    <property type="protein sequence ID" value="AMW04990.1"/>
    <property type="molecule type" value="Genomic_DNA"/>
</dbReference>
<sequence>MRIGLLSDTHDRVPAIRALLEQMVAGGVSLVMHAGDYCSPFSLQPFHDLSLPLLGVFGRNDGDRDALMAAAKTGFGAAELYESPHSFDLGGKSVLLIHDLADVHQRSIDGHEVIVHGFTHVPEMKARGESLLVNPGEGCGWLHGAPTGAILDLETKAVEFLKLTGPEWKV</sequence>
<comment type="cofactor">
    <cofactor evidence="2">
        <name>a divalent metal cation</name>
        <dbReference type="ChEBI" id="CHEBI:60240"/>
    </cofactor>
</comment>
<reference evidence="4 5" key="2">
    <citation type="journal article" date="2016" name="Environ. Microbiol. Rep.">
        <title>Metagenomic evidence for the presence of phototrophic Gemmatimonadetes bacteria in diverse environments.</title>
        <authorList>
            <person name="Zeng Y."/>
            <person name="Baumbach J."/>
            <person name="Barbosa E.G."/>
            <person name="Azevedo V."/>
            <person name="Zhang C."/>
            <person name="Koblizek M."/>
        </authorList>
    </citation>
    <scope>NUCLEOTIDE SEQUENCE [LARGE SCALE GENOMIC DNA]</scope>
    <source>
        <strain evidence="4 5">AP64</strain>
    </source>
</reference>
<feature type="domain" description="Calcineurin-like phosphoesterase" evidence="3">
    <location>
        <begin position="1"/>
        <end position="156"/>
    </location>
</feature>
<dbReference type="Proteomes" id="UP000076404">
    <property type="component" value="Chromosome"/>
</dbReference>
<dbReference type="InterPro" id="IPR053193">
    <property type="entry name" value="MetalloPDE_YfcE-like"/>
</dbReference>
<evidence type="ECO:0000256" key="2">
    <source>
        <dbReference type="RuleBase" id="RU362039"/>
    </source>
</evidence>
<dbReference type="Pfam" id="PF12850">
    <property type="entry name" value="Metallophos_2"/>
    <property type="match status" value="1"/>
</dbReference>
<dbReference type="GO" id="GO:0016787">
    <property type="term" value="F:hydrolase activity"/>
    <property type="evidence" value="ECO:0007669"/>
    <property type="project" value="UniProtKB-UniRule"/>
</dbReference>
<proteinExistence type="inferred from homology"/>
<dbReference type="SUPFAM" id="SSF56300">
    <property type="entry name" value="Metallo-dependent phosphatases"/>
    <property type="match status" value="1"/>
</dbReference>
<dbReference type="STRING" id="1379270.GEMMAAP_09435"/>
<dbReference type="EC" id="3.1.4.-" evidence="2"/>
<dbReference type="NCBIfam" id="TIGR00040">
    <property type="entry name" value="yfcE"/>
    <property type="match status" value="1"/>
</dbReference>
<evidence type="ECO:0000259" key="3">
    <source>
        <dbReference type="Pfam" id="PF12850"/>
    </source>
</evidence>
<keyword evidence="5" id="KW-1185">Reference proteome</keyword>
<dbReference type="RefSeq" id="WP_026850741.1">
    <property type="nucleotide sequence ID" value="NZ_CP011454.1"/>
</dbReference>
<dbReference type="Gene3D" id="3.60.21.10">
    <property type="match status" value="1"/>
</dbReference>
<organism evidence="4 5">
    <name type="scientific">Gemmatimonas phototrophica</name>
    <dbReference type="NCBI Taxonomy" id="1379270"/>
    <lineage>
        <taxon>Bacteria</taxon>
        <taxon>Pseudomonadati</taxon>
        <taxon>Gemmatimonadota</taxon>
        <taxon>Gemmatimonadia</taxon>
        <taxon>Gemmatimonadales</taxon>
        <taxon>Gemmatimonadaceae</taxon>
        <taxon>Gemmatimonas</taxon>
    </lineage>
</organism>
<protein>
    <recommendedName>
        <fullName evidence="2">Phosphoesterase</fullName>
        <ecNumber evidence="2">3.1.4.-</ecNumber>
    </recommendedName>
</protein>
<dbReference type="InterPro" id="IPR000979">
    <property type="entry name" value="Phosphodiesterase_MJ0936/Vps29"/>
</dbReference>
<evidence type="ECO:0000313" key="5">
    <source>
        <dbReference type="Proteomes" id="UP000076404"/>
    </source>
</evidence>
<dbReference type="PANTHER" id="PTHR43165:SF1">
    <property type="entry name" value="PHOSPHODIESTERASE MJ0936"/>
    <property type="match status" value="1"/>
</dbReference>
<dbReference type="OrthoDB" id="9800565at2"/>
<evidence type="ECO:0000313" key="4">
    <source>
        <dbReference type="EMBL" id="AMW04990.1"/>
    </source>
</evidence>
<dbReference type="KEGG" id="gph:GEMMAAP_09435"/>
<name>A0A143BKH2_9BACT</name>
<gene>
    <name evidence="4" type="ORF">GEMMAAP_09435</name>
</gene>
<keyword evidence="2" id="KW-0479">Metal-binding</keyword>
<dbReference type="PANTHER" id="PTHR43165">
    <property type="entry name" value="METALLOPHOSPHOESTERASE"/>
    <property type="match status" value="1"/>
</dbReference>
<dbReference type="InterPro" id="IPR024654">
    <property type="entry name" value="Calcineurin-like_PHP_lpxH"/>
</dbReference>
<reference evidence="4 5" key="1">
    <citation type="journal article" date="2014" name="Proc. Natl. Acad. Sci. U.S.A.">
        <title>Functional type 2 photosynthetic reaction centers found in the rare bacterial phylum Gemmatimonadetes.</title>
        <authorList>
            <person name="Zeng Y."/>
            <person name="Feng F."/>
            <person name="Medova H."/>
            <person name="Dean J."/>
            <person name="Koblizek M."/>
        </authorList>
    </citation>
    <scope>NUCLEOTIDE SEQUENCE [LARGE SCALE GENOMIC DNA]</scope>
    <source>
        <strain evidence="4 5">AP64</strain>
    </source>
</reference>
<accession>A0A143BKH2</accession>
<dbReference type="GO" id="GO:0046872">
    <property type="term" value="F:metal ion binding"/>
    <property type="evidence" value="ECO:0007669"/>
    <property type="project" value="UniProtKB-KW"/>
</dbReference>
<dbReference type="AlphaFoldDB" id="A0A143BKH2"/>
<dbReference type="InterPro" id="IPR029052">
    <property type="entry name" value="Metallo-depent_PP-like"/>
</dbReference>
<evidence type="ECO:0000256" key="1">
    <source>
        <dbReference type="ARBA" id="ARBA00008950"/>
    </source>
</evidence>